<feature type="compositionally biased region" description="Low complexity" evidence="11">
    <location>
        <begin position="13"/>
        <end position="24"/>
    </location>
</feature>
<proteinExistence type="inferred from homology"/>
<keyword evidence="8" id="KW-0472">Membrane</keyword>
<evidence type="ECO:0000256" key="4">
    <source>
        <dbReference type="ARBA" id="ARBA00022692"/>
    </source>
</evidence>
<organism evidence="13 14">
    <name type="scientific">Apiotrichum porosum</name>
    <dbReference type="NCBI Taxonomy" id="105984"/>
    <lineage>
        <taxon>Eukaryota</taxon>
        <taxon>Fungi</taxon>
        <taxon>Dikarya</taxon>
        <taxon>Basidiomycota</taxon>
        <taxon>Agaricomycotina</taxon>
        <taxon>Tremellomycetes</taxon>
        <taxon>Trichosporonales</taxon>
        <taxon>Trichosporonaceae</taxon>
        <taxon>Apiotrichum</taxon>
    </lineage>
</organism>
<feature type="compositionally biased region" description="Basic and acidic residues" evidence="11">
    <location>
        <begin position="1142"/>
        <end position="1151"/>
    </location>
</feature>
<evidence type="ECO:0000313" key="14">
    <source>
        <dbReference type="Proteomes" id="UP000279236"/>
    </source>
</evidence>
<evidence type="ECO:0000256" key="10">
    <source>
        <dbReference type="PROSITE-ProRule" id="PRU00708"/>
    </source>
</evidence>
<protein>
    <recommendedName>
        <fullName evidence="3">Mitochondrial escape protein 2</fullName>
    </recommendedName>
</protein>
<dbReference type="NCBIfam" id="TIGR00756">
    <property type="entry name" value="PPR"/>
    <property type="match status" value="2"/>
</dbReference>
<evidence type="ECO:0000256" key="9">
    <source>
        <dbReference type="ARBA" id="ARBA00025276"/>
    </source>
</evidence>
<feature type="repeat" description="PPR" evidence="10">
    <location>
        <begin position="650"/>
        <end position="684"/>
    </location>
</feature>
<feature type="compositionally biased region" description="Basic and acidic residues" evidence="11">
    <location>
        <begin position="1516"/>
        <end position="1526"/>
    </location>
</feature>
<name>A0A427XSJ1_9TREE</name>
<evidence type="ECO:0000313" key="13">
    <source>
        <dbReference type="EMBL" id="RSH81819.1"/>
    </source>
</evidence>
<dbReference type="GeneID" id="39592554"/>
<keyword evidence="6" id="KW-1133">Transmembrane helix</keyword>
<dbReference type="Pfam" id="PF13041">
    <property type="entry name" value="PPR_2"/>
    <property type="match status" value="1"/>
</dbReference>
<comment type="function">
    <text evidence="9">Plays a role in maintaining the mitochondrial genome and in controlling the mtDNA escape. Involved in the regulation of mtDNA nucleotide structure and number. May have a dispensable role in early maturation of pre-rRNA.</text>
</comment>
<accession>A0A427XSJ1</accession>
<feature type="repeat" description="PPR" evidence="10">
    <location>
        <begin position="792"/>
        <end position="826"/>
    </location>
</feature>
<dbReference type="PANTHER" id="PTHR32198:SF2">
    <property type="entry name" value="MITOCHONDRIAL ESCAPE PROTEIN 2"/>
    <property type="match status" value="1"/>
</dbReference>
<feature type="domain" description="Mitochondrial escape protein 2 C-terminal" evidence="12">
    <location>
        <begin position="1766"/>
        <end position="2265"/>
    </location>
</feature>
<dbReference type="InterPro" id="IPR011990">
    <property type="entry name" value="TPR-like_helical_dom_sf"/>
</dbReference>
<evidence type="ECO:0000256" key="2">
    <source>
        <dbReference type="ARBA" id="ARBA00010320"/>
    </source>
</evidence>
<evidence type="ECO:0000256" key="11">
    <source>
        <dbReference type="SAM" id="MobiDB-lite"/>
    </source>
</evidence>
<feature type="region of interest" description="Disordered" evidence="11">
    <location>
        <begin position="1"/>
        <end position="24"/>
    </location>
</feature>
<keyword evidence="7" id="KW-0496">Mitochondrion</keyword>
<feature type="compositionally biased region" description="Basic and acidic residues" evidence="11">
    <location>
        <begin position="197"/>
        <end position="219"/>
    </location>
</feature>
<feature type="region of interest" description="Disordered" evidence="11">
    <location>
        <begin position="1119"/>
        <end position="1154"/>
    </location>
</feature>
<dbReference type="GO" id="GO:0005743">
    <property type="term" value="C:mitochondrial inner membrane"/>
    <property type="evidence" value="ECO:0007669"/>
    <property type="project" value="UniProtKB-SubCell"/>
</dbReference>
<keyword evidence="5" id="KW-0999">Mitochondrion inner membrane</keyword>
<feature type="region of interest" description="Disordered" evidence="11">
    <location>
        <begin position="174"/>
        <end position="241"/>
    </location>
</feature>
<comment type="subcellular location">
    <subcellularLocation>
        <location evidence="1">Mitochondrion inner membrane</location>
        <topology evidence="1">Single-pass membrane protein</topology>
    </subcellularLocation>
</comment>
<dbReference type="EMBL" id="RSCE01000006">
    <property type="protein sequence ID" value="RSH81819.1"/>
    <property type="molecule type" value="Genomic_DNA"/>
</dbReference>
<comment type="similarity">
    <text evidence="2">Belongs to the YME2 family.</text>
</comment>
<evidence type="ECO:0000256" key="8">
    <source>
        <dbReference type="ARBA" id="ARBA00023136"/>
    </source>
</evidence>
<dbReference type="InterPro" id="IPR002885">
    <property type="entry name" value="PPR_rpt"/>
</dbReference>
<dbReference type="SUPFAM" id="SSF48452">
    <property type="entry name" value="TPR-like"/>
    <property type="match status" value="1"/>
</dbReference>
<dbReference type="PANTHER" id="PTHR32198">
    <property type="entry name" value="MITOCHONDRIAL ESCAPE PROTEIN 2"/>
    <property type="match status" value="1"/>
</dbReference>
<dbReference type="Gene3D" id="1.25.40.10">
    <property type="entry name" value="Tetratricopeptide repeat domain"/>
    <property type="match status" value="2"/>
</dbReference>
<evidence type="ECO:0000256" key="7">
    <source>
        <dbReference type="ARBA" id="ARBA00023128"/>
    </source>
</evidence>
<reference evidence="13 14" key="1">
    <citation type="submission" date="2018-11" db="EMBL/GenBank/DDBJ databases">
        <title>Genome sequence of Apiotrichum porosum DSM 27194.</title>
        <authorList>
            <person name="Aliyu H."/>
            <person name="Gorte O."/>
            <person name="Ochsenreither K."/>
        </authorList>
    </citation>
    <scope>NUCLEOTIDE SEQUENCE [LARGE SCALE GENOMIC DNA]</scope>
    <source>
        <strain evidence="13 14">DSM 27194</strain>
    </source>
</reference>
<keyword evidence="14" id="KW-1185">Reference proteome</keyword>
<comment type="caution">
    <text evidence="13">The sequence shown here is derived from an EMBL/GenBank/DDBJ whole genome shotgun (WGS) entry which is preliminary data.</text>
</comment>
<dbReference type="RefSeq" id="XP_028476274.1">
    <property type="nucleotide sequence ID" value="XM_028623341.1"/>
</dbReference>
<dbReference type="PROSITE" id="PS51375">
    <property type="entry name" value="PPR"/>
    <property type="match status" value="2"/>
</dbReference>
<dbReference type="InterPro" id="IPR018850">
    <property type="entry name" value="Mt_escape_2_C"/>
</dbReference>
<evidence type="ECO:0000256" key="6">
    <source>
        <dbReference type="ARBA" id="ARBA00022989"/>
    </source>
</evidence>
<feature type="region of interest" description="Disordered" evidence="11">
    <location>
        <begin position="1514"/>
        <end position="1541"/>
    </location>
</feature>
<evidence type="ECO:0000256" key="3">
    <source>
        <dbReference type="ARBA" id="ARBA00020222"/>
    </source>
</evidence>
<gene>
    <name evidence="13" type="primary">YME2</name>
    <name evidence="13" type="ORF">EHS24_008011</name>
</gene>
<dbReference type="OrthoDB" id="10267654at2759"/>
<evidence type="ECO:0000256" key="1">
    <source>
        <dbReference type="ARBA" id="ARBA00004434"/>
    </source>
</evidence>
<dbReference type="Proteomes" id="UP000279236">
    <property type="component" value="Unassembled WGS sequence"/>
</dbReference>
<dbReference type="Pfam" id="PF13812">
    <property type="entry name" value="PPR_3"/>
    <property type="match status" value="1"/>
</dbReference>
<dbReference type="InterPro" id="IPR039627">
    <property type="entry name" value="Yme2_C"/>
</dbReference>
<dbReference type="Pfam" id="PF10443">
    <property type="entry name" value="RNA12"/>
    <property type="match status" value="1"/>
</dbReference>
<keyword evidence="4" id="KW-0812">Transmembrane</keyword>
<evidence type="ECO:0000259" key="12">
    <source>
        <dbReference type="Pfam" id="PF10443"/>
    </source>
</evidence>
<sequence>MAATPFALPPPATTASTRARAGPGRANLLPSLSWLDAPRRFSVWAPKVKEHLDTQASSSKPNYPRTIRFLHHTAASPSSPLPSRPLKQCSRLSNKYPFSLQHPLPSFPSSAMACRAPQAIVMSGRLPPSTVTHVLRLVGTSYLDNGAGPSRRAFKVLPRTLLVHPTVATLQASRRFVSSAPAPPPADSDETTVVPTPERRPRDPNHPRFSSDPEVRRTSTEPAWARLPEDKRQRLFGDAPRPSPTQFREWFDALENPAMILPADRLVAVLKVFSTTETTQDDWKWLGLVLAEANRKENWQWAKLPGSEQMFRLLRGLSFAHCEKWDAAATNMALGLKASLVAGDLNQQFRWLRTPELDALEEYTVMLWMKRRVEDIGRVVRYAGPHWHKTLLLIPGTRDIHPSARRAQEIVFTALNQIRDPAKYITVQIEDREHASNSVYTLAIILLTGLVSDRLRSSDAFTFWNHIIKHRGAVKFISPFLGSKLAINLSSDKKNLAAKEVFKTLYETFPKLSHSVLSRQLQFHSMDGDQQQVQVVWAKITKSFKPTTNDRIWVASVFAATGDIDATRKALRSLFGAGYTEDVDALCILTQAFIAAREAEPAFAVIKKINTIQPRLAPHHQLLRLYAAQADAANAINVFDTIIQAGLSPTEPCYNTLLSVFANTADYAHAQEVFNAMVRAGVEPSAKAWTSLVNSYIEAGEFGGAAALSDKIPLEHYLDDGMSTAIMKAFVYVSAPLPQVVRIFRQLRYPSAQAWALMIQSAADCQDMDLARSIFEEMDARATVDCLSPKPNVYVFSILLHAYLRKHDRESSRAVYDAMIERGIVPTSVTYAIITNSYAKSKDPNSFQQAHDFATSVVSNLSPDEKTTARGKPAENVFGPLIIAAGKAGDLSRAKSYYETVRASGGTSVILTSQLMNAYRHARQPHEVYRLWLRLFKDTMRAIPRKTPSDKAFKVTRSRNNVLCVPLSIMIRTLADTGDHGRLKKVWHAVRTAGFGVDAANYNHFAAASAQTGDIEGAFHIIDRVIMPRYDEVREREYRDMRTANGLAGVNLARSSDDPELVYGPFREISPNTITHRLPEIPVDRGNTWGRFILAQRRHAMNIIRRNYYEKYPADDPQVLTNDDVADPDFRPNRRYRRRSRKVPDFEHDPDQPTAVNTEIMSHWRPTDIMWRPDERTLKVINQAFLQLQIENRRRVTERKLAVFGDSAKLLPQYGNRHAPEYRKALLEGRKAYREAEAAEPPTPVTLPYFNFNPTVVNYDGTVKLITPHAMIARIRRKYPRIVQMMMWHRRKNRLRTGRVRIRKALRKRRQLAWQKKRRWLDYQRKRRCTYIGSGAGVAPRHTVAVGSLGYQHHRTHSTAPPVAIASETPEEITVPEREHASFYISNVLPIQVSSLDPRPSIARLREETLLDDLIAITNELRGTHAFRVESWEVARKDGGFFCHFSYLPPCAADLPRHVHDPAIHTPEDVAVEPTSPASLFLPRLIDAAHKHGGWPHWAGQWWANFIARDSTNSRTTDEAGHHLYRGDTPPGQPRPPEDVPQLQGWQRVAGIGRIWIVRGRQWTEDLYRFPSSRLRVEFDGPDVSQEMLYRLFRPYGRLLEIIPPAPVPAGNLRFALLHFSRITTSVTASNCLHGYNSPIKSADYDLRKSGADGEEGSKVPSSRLRIYYERPLKAHYIRDWIRDHPRISLPVLAFLIATLSYTFFDPIRSFFVSSNIEGVFNIEEYPVVKFVRENVWAPLMKLVGSNRRVNRRNVEHLGRASWEDRLEAEKSIQNWLSEFPSTFIVVLGPPGSGKHDLVDHVIKQEKKPALVIDCAEMAKAKTDSALISALADQTGYWPVFSFLQSVNGLIDLASVGLIGQKAGFSTPCDQQERSMLDIVSGALKDTSVHAQKGRVEKQECAEDRINMAADREHKRHMIEMGVWHDGRLDCVAGNGVMSELGVGIEEPTIYDMPATPAPLMGSNAPIDGEGVPPQTPARFSEITAAIQQAAEENVDPQADAIATLPIVVLRNFSAKHARGDMWNVLAEWGASLIENKIAHVIVVGEGSITTKTLTQALPSKPLDSVTLADADDYNSLEFVREKLSTNDQPYKLSDADKMDISKLGGRMVDLELLVYKTRGGQSINDAVDDIVVRNVIEIRKAAFGDDTAEAKGLPWTRPQAWKIINELSKKGELPYGKLLVDWPFKGQEPSLRALEEHDIISISYTEGRPSTVRPGKPVFRQAFNRLVSDPPFRASSQIEYNNAFITKIETDIAAIEAELAQLRSITAEGDKLGVGEGGWFGMTKGSGIHQRAQYLLAKLETLMTKLRNADADSDAQKLVFSAPRPKPKPSTA</sequence>
<dbReference type="STRING" id="105984.A0A427XSJ1"/>
<evidence type="ECO:0000256" key="5">
    <source>
        <dbReference type="ARBA" id="ARBA00022792"/>
    </source>
</evidence>